<name>A0A2A2TMW0_9CYAN</name>
<sequence length="293" mass="32448">MRKIRFFGRTKFLAAAIALFILLGCSSKQPPTLTQPLTTQQPSLLALSLKAQPVTSIHLLLGNPSNATENVANADNYLMIKPQYALSYNNSKGIPNWVSWQLNQSWLGSVDRQNNFRPDATLPVGFIRITPTLYTGSGYDKGHVAPSADRTTSVEDNSSTFLMTNMMPQTPDNNRRTWEGLEQYSRELVTKEGKEIYIIAGGIGSQKQPLKGKVTIPVSTWKVVVVMDKAGADVSSVTENTRIIAVNIPNEQGISPDWRTYQVSVNELEKLTGYDFLSNIDPTIQKVIESKVN</sequence>
<dbReference type="InterPro" id="IPR044929">
    <property type="entry name" value="DNA/RNA_non-sp_Endonuclease_sf"/>
</dbReference>
<dbReference type="EMBL" id="NTFS01000035">
    <property type="protein sequence ID" value="PAX59783.1"/>
    <property type="molecule type" value="Genomic_DNA"/>
</dbReference>
<dbReference type="GO" id="GO:0003676">
    <property type="term" value="F:nucleic acid binding"/>
    <property type="evidence" value="ECO:0007669"/>
    <property type="project" value="InterPro"/>
</dbReference>
<dbReference type="InterPro" id="IPR044925">
    <property type="entry name" value="His-Me_finger_sf"/>
</dbReference>
<dbReference type="InterPro" id="IPR020821">
    <property type="entry name" value="ENPP1-3/EXOG-like_nuc-like"/>
</dbReference>
<comment type="caution">
    <text evidence="6">The sequence shown here is derived from an EMBL/GenBank/DDBJ whole genome shotgun (WGS) entry which is preliminary data.</text>
</comment>
<feature type="active site" description="Proton acceptor" evidence="1">
    <location>
        <position position="143"/>
    </location>
</feature>
<dbReference type="InterPro" id="IPR040255">
    <property type="entry name" value="Non-specific_endonuclease"/>
</dbReference>
<dbReference type="AlphaFoldDB" id="A0A2A2TMW0"/>
<gene>
    <name evidence="6" type="ORF">CK510_05235</name>
</gene>
<dbReference type="Gene3D" id="3.40.570.10">
    <property type="entry name" value="Extracellular Endonuclease, subunit A"/>
    <property type="match status" value="1"/>
</dbReference>
<keyword evidence="7" id="KW-1185">Reference proteome</keyword>
<protein>
    <submittedName>
        <fullName evidence="6">Nuclease</fullName>
    </submittedName>
</protein>
<dbReference type="PANTHER" id="PTHR13966">
    <property type="entry name" value="ENDONUCLEASE RELATED"/>
    <property type="match status" value="1"/>
</dbReference>
<evidence type="ECO:0000256" key="2">
    <source>
        <dbReference type="PIRSR" id="PIRSR640255-2"/>
    </source>
</evidence>
<evidence type="ECO:0000259" key="5">
    <source>
        <dbReference type="SMART" id="SM00892"/>
    </source>
</evidence>
<dbReference type="InterPro" id="IPR001604">
    <property type="entry name" value="Endo_G_ENPP1-like_dom"/>
</dbReference>
<dbReference type="SUPFAM" id="SSF54060">
    <property type="entry name" value="His-Me finger endonucleases"/>
    <property type="match status" value="1"/>
</dbReference>
<dbReference type="Proteomes" id="UP000218238">
    <property type="component" value="Unassembled WGS sequence"/>
</dbReference>
<evidence type="ECO:0000313" key="7">
    <source>
        <dbReference type="Proteomes" id="UP000218238"/>
    </source>
</evidence>
<evidence type="ECO:0000259" key="4">
    <source>
        <dbReference type="SMART" id="SM00477"/>
    </source>
</evidence>
<dbReference type="RefSeq" id="WP_095720682.1">
    <property type="nucleotide sequence ID" value="NZ_NTFS01000035.1"/>
</dbReference>
<accession>A0A2A2TMW0</accession>
<feature type="signal peptide" evidence="3">
    <location>
        <begin position="1"/>
        <end position="30"/>
    </location>
</feature>
<dbReference type="PROSITE" id="PS51257">
    <property type="entry name" value="PROKAR_LIPOPROTEIN"/>
    <property type="match status" value="1"/>
</dbReference>
<evidence type="ECO:0000313" key="6">
    <source>
        <dbReference type="EMBL" id="PAX59783.1"/>
    </source>
</evidence>
<keyword evidence="2" id="KW-0479">Metal-binding</keyword>
<dbReference type="GO" id="GO:0004519">
    <property type="term" value="F:endonuclease activity"/>
    <property type="evidence" value="ECO:0007669"/>
    <property type="project" value="TreeGrafter"/>
</dbReference>
<dbReference type="GO" id="GO:0046872">
    <property type="term" value="F:metal ion binding"/>
    <property type="evidence" value="ECO:0007669"/>
    <property type="project" value="UniProtKB-KW"/>
</dbReference>
<feature type="domain" description="DNA/RNA non-specific endonuclease/pyrophosphatase/phosphodiesterase" evidence="5">
    <location>
        <begin position="80"/>
        <end position="283"/>
    </location>
</feature>
<dbReference type="Pfam" id="PF01223">
    <property type="entry name" value="Endonuclease_NS"/>
    <property type="match status" value="1"/>
</dbReference>
<dbReference type="GO" id="GO:0016787">
    <property type="term" value="F:hydrolase activity"/>
    <property type="evidence" value="ECO:0007669"/>
    <property type="project" value="InterPro"/>
</dbReference>
<proteinExistence type="predicted"/>
<dbReference type="CDD" id="cd00091">
    <property type="entry name" value="NUC"/>
    <property type="match status" value="1"/>
</dbReference>
<keyword evidence="3" id="KW-0732">Signal</keyword>
<feature type="binding site" evidence="2">
    <location>
        <position position="174"/>
    </location>
    <ligand>
        <name>Mg(2+)</name>
        <dbReference type="ChEBI" id="CHEBI:18420"/>
        <note>catalytic</note>
    </ligand>
</feature>
<dbReference type="OrthoDB" id="9811262at2"/>
<organism evidence="6 7">
    <name type="scientific">Brunnivagina elsteri CCALA 953</name>
    <dbReference type="NCBI Taxonomy" id="987040"/>
    <lineage>
        <taxon>Bacteria</taxon>
        <taxon>Bacillati</taxon>
        <taxon>Cyanobacteriota</taxon>
        <taxon>Cyanophyceae</taxon>
        <taxon>Nostocales</taxon>
        <taxon>Calotrichaceae</taxon>
        <taxon>Brunnivagina</taxon>
    </lineage>
</organism>
<evidence type="ECO:0000256" key="3">
    <source>
        <dbReference type="SAM" id="SignalP"/>
    </source>
</evidence>
<evidence type="ECO:0000256" key="1">
    <source>
        <dbReference type="PIRSR" id="PIRSR640255-1"/>
    </source>
</evidence>
<dbReference type="PANTHER" id="PTHR13966:SF5">
    <property type="entry name" value="ENDONUCLEASE G, MITOCHONDRIAL"/>
    <property type="match status" value="1"/>
</dbReference>
<reference evidence="6 7" key="1">
    <citation type="submission" date="2017-08" db="EMBL/GenBank/DDBJ databases">
        <title>Draft genome sequence of filamentous cyanobacterium Calothrix elsteri CCALA 953.</title>
        <authorList>
            <person name="Gagunashvili A.N."/>
            <person name="Elster J."/>
            <person name="Andresson O.S."/>
        </authorList>
    </citation>
    <scope>NUCLEOTIDE SEQUENCE [LARGE SCALE GENOMIC DNA]</scope>
    <source>
        <strain evidence="6 7">CCALA 953</strain>
    </source>
</reference>
<feature type="domain" description="ENPP1-3/EXOG-like endonuclease/phosphodiesterase" evidence="4">
    <location>
        <begin position="81"/>
        <end position="283"/>
    </location>
</feature>
<dbReference type="SMART" id="SM00892">
    <property type="entry name" value="Endonuclease_NS"/>
    <property type="match status" value="1"/>
</dbReference>
<feature type="chain" id="PRO_5012246066" evidence="3">
    <location>
        <begin position="31"/>
        <end position="293"/>
    </location>
</feature>
<dbReference type="SMART" id="SM00477">
    <property type="entry name" value="NUC"/>
    <property type="match status" value="1"/>
</dbReference>